<dbReference type="EMBL" id="JAUEDK010000003">
    <property type="protein sequence ID" value="MDN0073678.1"/>
    <property type="molecule type" value="Genomic_DNA"/>
</dbReference>
<organism evidence="2 3">
    <name type="scientific">Crenobacter oryzisoli</name>
    <dbReference type="NCBI Taxonomy" id="3056844"/>
    <lineage>
        <taxon>Bacteria</taxon>
        <taxon>Pseudomonadati</taxon>
        <taxon>Pseudomonadota</taxon>
        <taxon>Betaproteobacteria</taxon>
        <taxon>Neisseriales</taxon>
        <taxon>Neisseriaceae</taxon>
        <taxon>Crenobacter</taxon>
    </lineage>
</organism>
<comment type="similarity">
    <text evidence="1">Belongs to the UPF0751 family.</text>
</comment>
<dbReference type="InterPro" id="IPR016772">
    <property type="entry name" value="UCP020408"/>
</dbReference>
<dbReference type="Proteomes" id="UP001168540">
    <property type="component" value="Unassembled WGS sequence"/>
</dbReference>
<evidence type="ECO:0000256" key="1">
    <source>
        <dbReference type="ARBA" id="ARBA00007189"/>
    </source>
</evidence>
<dbReference type="PIRSF" id="PIRSF020408">
    <property type="entry name" value="UCP020408"/>
    <property type="match status" value="1"/>
</dbReference>
<dbReference type="Pfam" id="PF10087">
    <property type="entry name" value="DUF2325"/>
    <property type="match status" value="1"/>
</dbReference>
<evidence type="ECO:0000313" key="2">
    <source>
        <dbReference type="EMBL" id="MDN0073678.1"/>
    </source>
</evidence>
<gene>
    <name evidence="2" type="ORF">QU481_02065</name>
</gene>
<sequence>MKALVIGADSLGNIPQLLAAYDIDISRHITGRNASHKRKPSSLPKGTDLMILFTDFLGHNVMHNFKALAQARGVPVVACCRSVCAVEAQLTSSGLRRCPTDDCTERRRRLN</sequence>
<comment type="caution">
    <text evidence="2">The sequence shown here is derived from an EMBL/GenBank/DDBJ whole genome shotgun (WGS) entry which is preliminary data.</text>
</comment>
<dbReference type="RefSeq" id="WP_289828210.1">
    <property type="nucleotide sequence ID" value="NZ_JAUEDK010000003.1"/>
</dbReference>
<reference evidence="2" key="1">
    <citation type="submission" date="2023-06" db="EMBL/GenBank/DDBJ databases">
        <authorList>
            <person name="Zhang S."/>
        </authorList>
    </citation>
    <scope>NUCLEOTIDE SEQUENCE</scope>
    <source>
        <strain evidence="2">SG2303</strain>
    </source>
</reference>
<name>A0ABT7XIT3_9NEIS</name>
<protein>
    <submittedName>
        <fullName evidence="2">DUF2325 domain-containing protein</fullName>
    </submittedName>
</protein>
<accession>A0ABT7XIT3</accession>
<evidence type="ECO:0000313" key="3">
    <source>
        <dbReference type="Proteomes" id="UP001168540"/>
    </source>
</evidence>
<keyword evidence="3" id="KW-1185">Reference proteome</keyword>
<proteinExistence type="inferred from homology"/>